<keyword evidence="2" id="KW-1185">Reference proteome</keyword>
<dbReference type="AlphaFoldDB" id="A0A1N7FVK9"/>
<name>A0A1N7FVK9_9ACTN</name>
<evidence type="ECO:0000313" key="1">
    <source>
        <dbReference type="EMBL" id="SIS04388.1"/>
    </source>
</evidence>
<reference evidence="1 2" key="1">
    <citation type="submission" date="2017-01" db="EMBL/GenBank/DDBJ databases">
        <authorList>
            <person name="Mah S.A."/>
            <person name="Swanson W.J."/>
            <person name="Moy G.W."/>
            <person name="Vacquier V.D."/>
        </authorList>
    </citation>
    <scope>NUCLEOTIDE SEQUENCE [LARGE SCALE GENOMIC DNA]</scope>
    <source>
        <strain evidence="1 2">DSM 45758</strain>
    </source>
</reference>
<dbReference type="EMBL" id="FTNF01000055">
    <property type="protein sequence ID" value="SIS04388.1"/>
    <property type="molecule type" value="Genomic_DNA"/>
</dbReference>
<proteinExistence type="predicted"/>
<dbReference type="OrthoDB" id="3404096at2"/>
<organism evidence="1 2">
    <name type="scientific">Micromonospora avicenniae</name>
    <dbReference type="NCBI Taxonomy" id="1198245"/>
    <lineage>
        <taxon>Bacteria</taxon>
        <taxon>Bacillati</taxon>
        <taxon>Actinomycetota</taxon>
        <taxon>Actinomycetes</taxon>
        <taxon>Micromonosporales</taxon>
        <taxon>Micromonosporaceae</taxon>
        <taxon>Micromonospora</taxon>
    </lineage>
</organism>
<dbReference type="Proteomes" id="UP000186004">
    <property type="component" value="Unassembled WGS sequence"/>
</dbReference>
<accession>A0A1N7FVK9</accession>
<evidence type="ECO:0000313" key="2">
    <source>
        <dbReference type="Proteomes" id="UP000186004"/>
    </source>
</evidence>
<sequence length="126" mass="14216">MEPAPHSTDNVGRQEELNVGDPVLGKSRLMSRQCDTCIFAPGNRMNLGPGRLRALVTQAREQGSYIVCHDTLPHYLYPQVKPAICRGFADRYRTRALQLIERLWGFVEVDPPQPSAQHDSRCKADQ</sequence>
<dbReference type="RefSeq" id="WP_076474242.1">
    <property type="nucleotide sequence ID" value="NZ_FTNF01000055.1"/>
</dbReference>
<gene>
    <name evidence="1" type="ORF">SAMN05444858_1552</name>
</gene>
<protein>
    <submittedName>
        <fullName evidence="1">Uncharacterized protein</fullName>
    </submittedName>
</protein>